<dbReference type="InterPro" id="IPR027383">
    <property type="entry name" value="Znf_put"/>
</dbReference>
<evidence type="ECO:0000313" key="2">
    <source>
        <dbReference type="EMBL" id="RID99924.1"/>
    </source>
</evidence>
<organism evidence="2 3">
    <name type="scientific">Simplicispira hankyongi</name>
    <dbReference type="NCBI Taxonomy" id="2315688"/>
    <lineage>
        <taxon>Bacteria</taxon>
        <taxon>Pseudomonadati</taxon>
        <taxon>Pseudomonadota</taxon>
        <taxon>Betaproteobacteria</taxon>
        <taxon>Burkholderiales</taxon>
        <taxon>Comamonadaceae</taxon>
        <taxon>Simplicispira</taxon>
    </lineage>
</organism>
<dbReference type="RefSeq" id="WP_119108367.1">
    <property type="nucleotide sequence ID" value="NZ_QXJC01000001.1"/>
</dbReference>
<dbReference type="OrthoDB" id="5517770at2"/>
<comment type="caution">
    <text evidence="2">The sequence shown here is derived from an EMBL/GenBank/DDBJ whole genome shotgun (WGS) entry which is preliminary data.</text>
</comment>
<evidence type="ECO:0000259" key="1">
    <source>
        <dbReference type="Pfam" id="PF13490"/>
    </source>
</evidence>
<dbReference type="AlphaFoldDB" id="A0A398CC46"/>
<proteinExistence type="predicted"/>
<dbReference type="Gene3D" id="1.10.10.1320">
    <property type="entry name" value="Anti-sigma factor, zinc-finger domain"/>
    <property type="match status" value="1"/>
</dbReference>
<protein>
    <submittedName>
        <fullName evidence="2">Zf-HC2 domain-containing protein</fullName>
    </submittedName>
</protein>
<reference evidence="2 3" key="1">
    <citation type="submission" date="2018-09" db="EMBL/GenBank/DDBJ databases">
        <title>Draft genome of Simplicispira sp. NY-02.</title>
        <authorList>
            <person name="Im W.T."/>
        </authorList>
    </citation>
    <scope>NUCLEOTIDE SEQUENCE [LARGE SCALE GENOMIC DNA]</scope>
    <source>
        <strain evidence="2 3">NY-02</strain>
    </source>
</reference>
<dbReference type="EMBL" id="QXJC01000001">
    <property type="protein sequence ID" value="RID99924.1"/>
    <property type="molecule type" value="Genomic_DNA"/>
</dbReference>
<sequence length="146" mass="15633">MSCPQDPALSAYADQEMRPAEYAKLARHVQGCPVCQRRLAQFEDLRQAMRELPSPTLGFDLSARLKDRLRTPPPRPRARPRFWTGWVPAGLGTGLALASGVWLGSLLAGGGAVSAPSASLVRVFDPVPPGGLCAAVEICRLSKAMP</sequence>
<feature type="domain" description="Putative zinc-finger" evidence="1">
    <location>
        <begin position="8"/>
        <end position="36"/>
    </location>
</feature>
<dbReference type="Proteomes" id="UP000266302">
    <property type="component" value="Unassembled WGS sequence"/>
</dbReference>
<dbReference type="InterPro" id="IPR041916">
    <property type="entry name" value="Anti_sigma_zinc_sf"/>
</dbReference>
<evidence type="ECO:0000313" key="3">
    <source>
        <dbReference type="Proteomes" id="UP000266302"/>
    </source>
</evidence>
<dbReference type="Pfam" id="PF13490">
    <property type="entry name" value="zf-HC2"/>
    <property type="match status" value="1"/>
</dbReference>
<accession>A0A398CC46</accession>
<name>A0A398CC46_9BURK</name>
<gene>
    <name evidence="2" type="ORF">D3F03_05990</name>
</gene>
<keyword evidence="3" id="KW-1185">Reference proteome</keyword>